<evidence type="ECO:0000256" key="7">
    <source>
        <dbReference type="ARBA" id="ARBA00022723"/>
    </source>
</evidence>
<evidence type="ECO:0000256" key="21">
    <source>
        <dbReference type="ARBA" id="ARBA00049981"/>
    </source>
</evidence>
<evidence type="ECO:0000256" key="19">
    <source>
        <dbReference type="ARBA" id="ARBA00029943"/>
    </source>
</evidence>
<evidence type="ECO:0000256" key="14">
    <source>
        <dbReference type="ARBA" id="ARBA00023125"/>
    </source>
</evidence>
<evidence type="ECO:0000256" key="2">
    <source>
        <dbReference type="ARBA" id="ARBA00012727"/>
    </source>
</evidence>
<dbReference type="NCBIfam" id="TIGR02779">
    <property type="entry name" value="NHEJ_ligase_lig"/>
    <property type="match status" value="1"/>
</dbReference>
<dbReference type="EC" id="6.5.1.1" evidence="2"/>
<evidence type="ECO:0000256" key="6">
    <source>
        <dbReference type="ARBA" id="ARBA00022722"/>
    </source>
</evidence>
<keyword evidence="8" id="KW-0547">Nucleotide-binding</keyword>
<evidence type="ECO:0000256" key="13">
    <source>
        <dbReference type="ARBA" id="ARBA00022932"/>
    </source>
</evidence>
<dbReference type="EMBL" id="FNEV01000002">
    <property type="protein sequence ID" value="SDJ08762.1"/>
    <property type="molecule type" value="Genomic_DNA"/>
</dbReference>
<evidence type="ECO:0000256" key="18">
    <source>
        <dbReference type="ARBA" id="ARBA00023268"/>
    </source>
</evidence>
<keyword evidence="15" id="KW-0233">DNA recombination</keyword>
<keyword evidence="11" id="KW-0269">Exonuclease</keyword>
<evidence type="ECO:0000313" key="25">
    <source>
        <dbReference type="EMBL" id="SDJ08762.1"/>
    </source>
</evidence>
<keyword evidence="13" id="KW-0239">DNA-directed DNA polymerase</keyword>
<dbReference type="SUPFAM" id="SSF56091">
    <property type="entry name" value="DNA ligase/mRNA capping enzyme, catalytic domain"/>
    <property type="match status" value="1"/>
</dbReference>
<dbReference type="InterPro" id="IPR014145">
    <property type="entry name" value="LigD_pol_dom"/>
</dbReference>
<dbReference type="STRING" id="86666.SAMN04490247_0657"/>
<keyword evidence="4" id="KW-0808">Transferase</keyword>
<keyword evidence="5" id="KW-0548">Nucleotidyltransferase</keyword>
<keyword evidence="3" id="KW-0436">Ligase</keyword>
<dbReference type="RefSeq" id="WP_093192060.1">
    <property type="nucleotide sequence ID" value="NZ_FNEV01000002.1"/>
</dbReference>
<dbReference type="InterPro" id="IPR014146">
    <property type="entry name" value="LigD_ligase_dom"/>
</dbReference>
<organism evidence="25 26">
    <name type="scientific">Salimicrobium halophilum</name>
    <dbReference type="NCBI Taxonomy" id="86666"/>
    <lineage>
        <taxon>Bacteria</taxon>
        <taxon>Bacillati</taxon>
        <taxon>Bacillota</taxon>
        <taxon>Bacilli</taxon>
        <taxon>Bacillales</taxon>
        <taxon>Bacillaceae</taxon>
        <taxon>Salimicrobium</taxon>
    </lineage>
</organism>
<evidence type="ECO:0000256" key="12">
    <source>
        <dbReference type="ARBA" id="ARBA00022840"/>
    </source>
</evidence>
<feature type="domain" description="ATP-dependent DNA ligase family profile" evidence="23">
    <location>
        <begin position="15"/>
        <end position="191"/>
    </location>
</feature>
<dbReference type="PANTHER" id="PTHR42705:SF2">
    <property type="entry name" value="BIFUNCTIONAL NON-HOMOLOGOUS END JOINING PROTEIN LIGD"/>
    <property type="match status" value="1"/>
</dbReference>
<dbReference type="GO" id="GO:0006310">
    <property type="term" value="P:DNA recombination"/>
    <property type="evidence" value="ECO:0007669"/>
    <property type="project" value="UniProtKB-KW"/>
</dbReference>
<evidence type="ECO:0000256" key="17">
    <source>
        <dbReference type="ARBA" id="ARBA00023211"/>
    </source>
</evidence>
<protein>
    <recommendedName>
        <fullName evidence="2">DNA ligase (ATP)</fullName>
        <ecNumber evidence="2">6.5.1.1</ecNumber>
    </recommendedName>
    <alternativeName>
        <fullName evidence="19">NHEJ DNA polymerase</fullName>
    </alternativeName>
</protein>
<dbReference type="GO" id="GO:0003910">
    <property type="term" value="F:DNA ligase (ATP) activity"/>
    <property type="evidence" value="ECO:0007669"/>
    <property type="project" value="UniProtKB-EC"/>
</dbReference>
<feature type="domain" description="DNA ligase D polymerase" evidence="24">
    <location>
        <begin position="320"/>
        <end position="568"/>
    </location>
</feature>
<evidence type="ECO:0000256" key="9">
    <source>
        <dbReference type="ARBA" id="ARBA00022763"/>
    </source>
</evidence>
<evidence type="ECO:0000256" key="22">
    <source>
        <dbReference type="ARBA" id="ARBA00049990"/>
    </source>
</evidence>
<dbReference type="NCBIfam" id="TIGR02778">
    <property type="entry name" value="ligD_pol"/>
    <property type="match status" value="1"/>
</dbReference>
<evidence type="ECO:0000313" key="26">
    <source>
        <dbReference type="Proteomes" id="UP000199225"/>
    </source>
</evidence>
<evidence type="ECO:0000256" key="16">
    <source>
        <dbReference type="ARBA" id="ARBA00023204"/>
    </source>
</evidence>
<evidence type="ECO:0000256" key="20">
    <source>
        <dbReference type="ARBA" id="ARBA00034003"/>
    </source>
</evidence>
<comment type="similarity">
    <text evidence="22">In the N-terminal section; belongs to the LigD polymerase family.</text>
</comment>
<evidence type="ECO:0000256" key="11">
    <source>
        <dbReference type="ARBA" id="ARBA00022839"/>
    </source>
</evidence>
<dbReference type="Pfam" id="PF01068">
    <property type="entry name" value="DNA_ligase_A_M"/>
    <property type="match status" value="1"/>
</dbReference>
<dbReference type="InterPro" id="IPR014143">
    <property type="entry name" value="NHEJ_ligase_prk"/>
</dbReference>
<dbReference type="Gene3D" id="2.40.50.140">
    <property type="entry name" value="Nucleic acid-binding proteins"/>
    <property type="match status" value="1"/>
</dbReference>
<dbReference type="CDD" id="cd07906">
    <property type="entry name" value="Adenylation_DNA_ligase_LigD_LigC"/>
    <property type="match status" value="1"/>
</dbReference>
<dbReference type="NCBIfam" id="TIGR02776">
    <property type="entry name" value="NHEJ_ligase_prk"/>
    <property type="match status" value="1"/>
</dbReference>
<evidence type="ECO:0000256" key="4">
    <source>
        <dbReference type="ARBA" id="ARBA00022679"/>
    </source>
</evidence>
<keyword evidence="6" id="KW-0540">Nuclease</keyword>
<dbReference type="InterPro" id="IPR016059">
    <property type="entry name" value="DNA_ligase_ATP-dep_CS"/>
</dbReference>
<evidence type="ECO:0000256" key="10">
    <source>
        <dbReference type="ARBA" id="ARBA00022801"/>
    </source>
</evidence>
<gene>
    <name evidence="25" type="ORF">SAMN04490247_0657</name>
</gene>
<keyword evidence="7" id="KW-0479">Metal-binding</keyword>
<dbReference type="GO" id="GO:0005524">
    <property type="term" value="F:ATP binding"/>
    <property type="evidence" value="ECO:0007669"/>
    <property type="project" value="UniProtKB-KW"/>
</dbReference>
<proteinExistence type="inferred from homology"/>
<dbReference type="PANTHER" id="PTHR42705">
    <property type="entry name" value="BIFUNCTIONAL NON-HOMOLOGOUS END JOINING PROTEIN LIGD"/>
    <property type="match status" value="1"/>
</dbReference>
<dbReference type="OrthoDB" id="9802472at2"/>
<dbReference type="SUPFAM" id="SSF50249">
    <property type="entry name" value="Nucleic acid-binding proteins"/>
    <property type="match status" value="1"/>
</dbReference>
<evidence type="ECO:0000259" key="24">
    <source>
        <dbReference type="Pfam" id="PF21686"/>
    </source>
</evidence>
<evidence type="ECO:0000256" key="1">
    <source>
        <dbReference type="ARBA" id="ARBA00001936"/>
    </source>
</evidence>
<evidence type="ECO:0000256" key="8">
    <source>
        <dbReference type="ARBA" id="ARBA00022741"/>
    </source>
</evidence>
<dbReference type="GO" id="GO:0004527">
    <property type="term" value="F:exonuclease activity"/>
    <property type="evidence" value="ECO:0007669"/>
    <property type="project" value="UniProtKB-KW"/>
</dbReference>
<name>A0A1G8QVK5_9BACI</name>
<accession>A0A1G8QVK5</accession>
<dbReference type="Gene3D" id="3.30.470.30">
    <property type="entry name" value="DNA ligase/mRNA capping enzyme"/>
    <property type="match status" value="1"/>
</dbReference>
<dbReference type="PROSITE" id="PS00697">
    <property type="entry name" value="DNA_LIGASE_A1"/>
    <property type="match status" value="1"/>
</dbReference>
<dbReference type="InterPro" id="IPR012340">
    <property type="entry name" value="NA-bd_OB-fold"/>
</dbReference>
<keyword evidence="26" id="KW-1185">Reference proteome</keyword>
<keyword evidence="18" id="KW-0511">Multifunctional enzyme</keyword>
<dbReference type="Proteomes" id="UP000199225">
    <property type="component" value="Unassembled WGS sequence"/>
</dbReference>
<keyword evidence="9" id="KW-0227">DNA damage</keyword>
<keyword evidence="14" id="KW-0238">DNA-binding</keyword>
<dbReference type="GO" id="GO:0003887">
    <property type="term" value="F:DNA-directed DNA polymerase activity"/>
    <property type="evidence" value="ECO:0007669"/>
    <property type="project" value="UniProtKB-KW"/>
</dbReference>
<dbReference type="Pfam" id="PF21686">
    <property type="entry name" value="LigD_Prim-Pol"/>
    <property type="match status" value="1"/>
</dbReference>
<comment type="similarity">
    <text evidence="21">In the C-terminal section; belongs to the ATP-dependent DNA ligase family.</text>
</comment>
<dbReference type="AlphaFoldDB" id="A0A1G8QVK5"/>
<comment type="cofactor">
    <cofactor evidence="1">
        <name>Mn(2+)</name>
        <dbReference type="ChEBI" id="CHEBI:29035"/>
    </cofactor>
</comment>
<evidence type="ECO:0000256" key="15">
    <source>
        <dbReference type="ARBA" id="ARBA00023172"/>
    </source>
</evidence>
<reference evidence="26" key="1">
    <citation type="submission" date="2016-10" db="EMBL/GenBank/DDBJ databases">
        <authorList>
            <person name="Varghese N."/>
            <person name="Submissions S."/>
        </authorList>
    </citation>
    <scope>NUCLEOTIDE SEQUENCE [LARGE SCALE GENOMIC DNA]</scope>
    <source>
        <strain evidence="26">DSM 4771</strain>
    </source>
</reference>
<keyword evidence="10" id="KW-0378">Hydrolase</keyword>
<keyword evidence="12" id="KW-0067">ATP-binding</keyword>
<dbReference type="InterPro" id="IPR052171">
    <property type="entry name" value="NHEJ_LigD"/>
</dbReference>
<dbReference type="PROSITE" id="PS00333">
    <property type="entry name" value="DNA_LIGASE_A2"/>
    <property type="match status" value="1"/>
</dbReference>
<dbReference type="GO" id="GO:0006281">
    <property type="term" value="P:DNA repair"/>
    <property type="evidence" value="ECO:0007669"/>
    <property type="project" value="UniProtKB-KW"/>
</dbReference>
<keyword evidence="16" id="KW-0234">DNA repair</keyword>
<keyword evidence="17" id="KW-0464">Manganese</keyword>
<evidence type="ECO:0000256" key="5">
    <source>
        <dbReference type="ARBA" id="ARBA00022695"/>
    </source>
</evidence>
<sequence>MEKPMKMTLVNEAPQGEEWVYEVKYDGFRALLEWSEQRVRLMSRNGKDLSDRFPEITSLAEISPPPSEPVTLDGELVILNTPYQSNFPLLQQRGRLRNEKKIRDAALSRPATFIAFDYISDPVLPYTKRRKLLEAFVLSLSSERLALIKSFEDWEEIRNLVFTHRGEGIIAKAKQSRYTYGKRTSDWKKIKNWRHVSGFLTSFTPENDYYGLGVWDRNSPLPLGKFKHGLNEEEAQTLRTFFMNKGVQKGKVWTLEPSVCVDVTCLHAEEGELREPSFHQFRFDMKAEDCTIEKVEWDLAQFPENVDFSHTGKNLWPGVTKRDYMHYLRKIAPYMLPFLKDKKLTLIRYPDGIDETSFYQKHLPDHAPDYVEAFVEKGESFILCPSLSPLLWLGNQGALEFHIPFQKAGAEEPDEIVFDLDPPDRDRFPDVIFAARLLKHLLDELKVYSFVKTSGNKGMQVHIPIEEGTMTYEETRKFTEAIVTLMVWQYPDLFTIERLKKNRGGRLYLDYVQHAEGKTIIAPYSTRATEQATIATPLFWEEVEEGLRPEQFTLPTIMERVETFGDPFADFHRVKGLQPVDIMKKLKG</sequence>
<dbReference type="InterPro" id="IPR012310">
    <property type="entry name" value="DNA_ligase_ATP-dep_cent"/>
</dbReference>
<dbReference type="GO" id="GO:0003677">
    <property type="term" value="F:DNA binding"/>
    <property type="evidence" value="ECO:0007669"/>
    <property type="project" value="UniProtKB-KW"/>
</dbReference>
<comment type="catalytic activity">
    <reaction evidence="20">
        <text>ATP + (deoxyribonucleotide)n-3'-hydroxyl + 5'-phospho-(deoxyribonucleotide)m = (deoxyribonucleotide)n+m + AMP + diphosphate.</text>
        <dbReference type="EC" id="6.5.1.1"/>
    </reaction>
</comment>
<dbReference type="GO" id="GO:0046872">
    <property type="term" value="F:metal ion binding"/>
    <property type="evidence" value="ECO:0007669"/>
    <property type="project" value="UniProtKB-KW"/>
</dbReference>
<evidence type="ECO:0000256" key="3">
    <source>
        <dbReference type="ARBA" id="ARBA00022598"/>
    </source>
</evidence>
<dbReference type="Gene3D" id="3.90.920.10">
    <property type="entry name" value="DNA primase, PRIM domain"/>
    <property type="match status" value="1"/>
</dbReference>
<evidence type="ECO:0000259" key="23">
    <source>
        <dbReference type="Pfam" id="PF01068"/>
    </source>
</evidence>